<dbReference type="AlphaFoldDB" id="A0A542YVP8"/>
<dbReference type="Proteomes" id="UP000319516">
    <property type="component" value="Unassembled WGS sequence"/>
</dbReference>
<evidence type="ECO:0000256" key="1">
    <source>
        <dbReference type="SAM" id="MobiDB-lite"/>
    </source>
</evidence>
<dbReference type="OrthoDB" id="3829299at2"/>
<feature type="compositionally biased region" description="Pro residues" evidence="1">
    <location>
        <begin position="137"/>
        <end position="147"/>
    </location>
</feature>
<sequence length="178" mass="19267">MAGKAKAVGTALKYAPIVYTAAQKYGPVVWEQLKNQREPAEKYVQAKVAKGNQRKKALAHAGTLVDGAVLQVFHDSTAHWVVFSGDEPVGVHPPTQASYQELLDRADLSLKVRPHEPHRARPFGTTRAPFRSRPGHGTPPPQAPGPTGPSDSRTEPTDGTTRAVTELPTDRRGQRPTA</sequence>
<dbReference type="EMBL" id="VFOP01000001">
    <property type="protein sequence ID" value="TQL52166.1"/>
    <property type="molecule type" value="Genomic_DNA"/>
</dbReference>
<keyword evidence="3" id="KW-1185">Reference proteome</keyword>
<evidence type="ECO:0000313" key="2">
    <source>
        <dbReference type="EMBL" id="TQL52166.1"/>
    </source>
</evidence>
<gene>
    <name evidence="2" type="ORF">FB467_3344</name>
</gene>
<protein>
    <submittedName>
        <fullName evidence="2">Uncharacterized protein</fullName>
    </submittedName>
</protein>
<accession>A0A542YVP8</accession>
<feature type="compositionally biased region" description="Basic and acidic residues" evidence="1">
    <location>
        <begin position="168"/>
        <end position="178"/>
    </location>
</feature>
<organism evidence="2 3">
    <name type="scientific">Ornithinicoccus hortensis</name>
    <dbReference type="NCBI Taxonomy" id="82346"/>
    <lineage>
        <taxon>Bacteria</taxon>
        <taxon>Bacillati</taxon>
        <taxon>Actinomycetota</taxon>
        <taxon>Actinomycetes</taxon>
        <taxon>Micrococcales</taxon>
        <taxon>Intrasporangiaceae</taxon>
        <taxon>Ornithinicoccus</taxon>
    </lineage>
</organism>
<name>A0A542YVP8_9MICO</name>
<reference evidence="2 3" key="1">
    <citation type="submission" date="2019-06" db="EMBL/GenBank/DDBJ databases">
        <title>Sequencing the genomes of 1000 actinobacteria strains.</title>
        <authorList>
            <person name="Klenk H.-P."/>
        </authorList>
    </citation>
    <scope>NUCLEOTIDE SEQUENCE [LARGE SCALE GENOMIC DNA]</scope>
    <source>
        <strain evidence="2 3">DSM 12335</strain>
    </source>
</reference>
<comment type="caution">
    <text evidence="2">The sequence shown here is derived from an EMBL/GenBank/DDBJ whole genome shotgun (WGS) entry which is preliminary data.</text>
</comment>
<proteinExistence type="predicted"/>
<dbReference type="RefSeq" id="WP_141786076.1">
    <property type="nucleotide sequence ID" value="NZ_BAAAIK010000001.1"/>
</dbReference>
<evidence type="ECO:0000313" key="3">
    <source>
        <dbReference type="Proteomes" id="UP000319516"/>
    </source>
</evidence>
<feature type="region of interest" description="Disordered" evidence="1">
    <location>
        <begin position="111"/>
        <end position="178"/>
    </location>
</feature>